<dbReference type="RefSeq" id="WP_285672535.1">
    <property type="nucleotide sequence ID" value="NZ_BSYI01000023.1"/>
</dbReference>
<protein>
    <recommendedName>
        <fullName evidence="3">DUF47 family protein</fullName>
    </recommendedName>
</protein>
<name>A0ABQ6LL80_9RHOB</name>
<comment type="caution">
    <text evidence="1">The sequence shown here is derived from an EMBL/GenBank/DDBJ whole genome shotgun (WGS) entry which is preliminary data.</text>
</comment>
<dbReference type="EMBL" id="BSYI01000023">
    <property type="protein sequence ID" value="GMG83742.1"/>
    <property type="molecule type" value="Genomic_DNA"/>
</dbReference>
<evidence type="ECO:0000313" key="2">
    <source>
        <dbReference type="Proteomes" id="UP001239909"/>
    </source>
</evidence>
<sequence length="217" mass="23352">MRDPIAAPATGATRQRLGPITERVRAAFELMSQAILTIPRSHPEMALSMRGPLGRLVAAGQNRDTFDQRITHIEAAMEAACARPADQRVAAFHVVAQQLVELARLLEQTSAIAAKAFGEVLAAVDRRNAVALSGLERERREMLGEIGRKGLHAATDLAAAGEVLGAEAEGVFAGVDRNLSRGAIEGADLAWMMALYTMEDERRVHRQAIARVVADLA</sequence>
<dbReference type="Proteomes" id="UP001239909">
    <property type="component" value="Unassembled WGS sequence"/>
</dbReference>
<evidence type="ECO:0008006" key="3">
    <source>
        <dbReference type="Google" id="ProtNLM"/>
    </source>
</evidence>
<proteinExistence type="predicted"/>
<reference evidence="1 2" key="1">
    <citation type="submission" date="2023-04" db="EMBL/GenBank/DDBJ databases">
        <title>Marinoamorphus aggregata gen. nov., sp. Nov., isolate from tissue of brittle star Ophioplocus japonicus.</title>
        <authorList>
            <person name="Kawano K."/>
            <person name="Sawayama S."/>
            <person name="Nakagawa S."/>
        </authorList>
    </citation>
    <scope>NUCLEOTIDE SEQUENCE [LARGE SCALE GENOMIC DNA]</scope>
    <source>
        <strain evidence="1 2">NKW23</strain>
    </source>
</reference>
<evidence type="ECO:0000313" key="1">
    <source>
        <dbReference type="EMBL" id="GMG83742.1"/>
    </source>
</evidence>
<organism evidence="1 2">
    <name type="scientific">Paralimibaculum aggregatum</name>
    <dbReference type="NCBI Taxonomy" id="3036245"/>
    <lineage>
        <taxon>Bacteria</taxon>
        <taxon>Pseudomonadati</taxon>
        <taxon>Pseudomonadota</taxon>
        <taxon>Alphaproteobacteria</taxon>
        <taxon>Rhodobacterales</taxon>
        <taxon>Paracoccaceae</taxon>
        <taxon>Paralimibaculum</taxon>
    </lineage>
</organism>
<accession>A0ABQ6LL80</accession>
<keyword evidence="2" id="KW-1185">Reference proteome</keyword>
<gene>
    <name evidence="1" type="ORF">LNKW23_29550</name>
</gene>